<accession>A0A368V3K6</accession>
<dbReference type="EMBL" id="QPIZ01000010">
    <property type="protein sequence ID" value="RCW35373.1"/>
    <property type="molecule type" value="Genomic_DNA"/>
</dbReference>
<dbReference type="AlphaFoldDB" id="A0A368V3K6"/>
<proteinExistence type="predicted"/>
<keyword evidence="1 2" id="KW-0808">Transferase</keyword>
<protein>
    <submittedName>
        <fullName evidence="2">Glycosyltransferase involved in cell wall biosynthesis</fullName>
    </submittedName>
</protein>
<organism evidence="2 3">
    <name type="scientific">Marinilabilia salmonicolor</name>
    <dbReference type="NCBI Taxonomy" id="989"/>
    <lineage>
        <taxon>Bacteria</taxon>
        <taxon>Pseudomonadati</taxon>
        <taxon>Bacteroidota</taxon>
        <taxon>Bacteroidia</taxon>
        <taxon>Marinilabiliales</taxon>
        <taxon>Marinilabiliaceae</taxon>
        <taxon>Marinilabilia</taxon>
    </lineage>
</organism>
<dbReference type="GO" id="GO:0016757">
    <property type="term" value="F:glycosyltransferase activity"/>
    <property type="evidence" value="ECO:0007669"/>
    <property type="project" value="TreeGrafter"/>
</dbReference>
<comment type="caution">
    <text evidence="2">The sequence shown here is derived from an EMBL/GenBank/DDBJ whole genome shotgun (WGS) entry which is preliminary data.</text>
</comment>
<gene>
    <name evidence="2" type="ORF">DFO77_110147</name>
</gene>
<dbReference type="SUPFAM" id="SSF53756">
    <property type="entry name" value="UDP-Glycosyltransferase/glycogen phosphorylase"/>
    <property type="match status" value="1"/>
</dbReference>
<dbReference type="PANTHER" id="PTHR46401">
    <property type="entry name" value="GLYCOSYLTRANSFERASE WBBK-RELATED"/>
    <property type="match status" value="1"/>
</dbReference>
<evidence type="ECO:0000256" key="1">
    <source>
        <dbReference type="ARBA" id="ARBA00022679"/>
    </source>
</evidence>
<evidence type="ECO:0000313" key="2">
    <source>
        <dbReference type="EMBL" id="RCW35373.1"/>
    </source>
</evidence>
<dbReference type="Proteomes" id="UP000252733">
    <property type="component" value="Unassembled WGS sequence"/>
</dbReference>
<keyword evidence="3" id="KW-1185">Reference proteome</keyword>
<dbReference type="Gene3D" id="3.40.50.2000">
    <property type="entry name" value="Glycogen Phosphorylase B"/>
    <property type="match status" value="1"/>
</dbReference>
<dbReference type="GO" id="GO:0009103">
    <property type="term" value="P:lipopolysaccharide biosynthetic process"/>
    <property type="evidence" value="ECO:0007669"/>
    <property type="project" value="TreeGrafter"/>
</dbReference>
<sequence>MFYMKNKKNICILGLSGFPDSISAKTNRYKSIVEMITTYEDSVTVVNRDVGKRISKNYGKAKVVNSIGCDIDSYTLRKYLRKIIVVFDFFKLIQVYGLRKIDAIIVYSYSFTDIIFYKLYSFVFRAKLCLDYVEKRSQMQYRKGYLSKTINDKLFEQIGFIVFDGVIVISDFLKEEVSKQIKSNKIYKLPPVCDFEYCSGRKSKNFEKYILYCGSVGYKDVIYFVLDAYNEAKVFDSFLLYFVVSGGAKEIEQIKNRFAEFPYVRVYSYLPYEQLLTLYNNALGLIIPMRQTLQDKARFPQKITEYLASGRPLISNSWGEISNYFKNRENAVLADGYLVSSYSEILKEIARNEIDLDLIGQRGFETGQKYFSEKAHFKALNHFLHSL</sequence>
<name>A0A368V3K6_9BACT</name>
<reference evidence="2 3" key="1">
    <citation type="submission" date="2018-07" db="EMBL/GenBank/DDBJ databases">
        <title>Freshwater and sediment microbial communities from various areas in North America, analyzing microbe dynamics in response to fracking.</title>
        <authorList>
            <person name="Lamendella R."/>
        </authorList>
    </citation>
    <scope>NUCLEOTIDE SEQUENCE [LARGE SCALE GENOMIC DNA]</scope>
    <source>
        <strain evidence="2 3">160A</strain>
    </source>
</reference>
<dbReference type="Pfam" id="PF13692">
    <property type="entry name" value="Glyco_trans_1_4"/>
    <property type="match status" value="1"/>
</dbReference>
<dbReference type="PANTHER" id="PTHR46401:SF2">
    <property type="entry name" value="GLYCOSYLTRANSFERASE WBBK-RELATED"/>
    <property type="match status" value="1"/>
</dbReference>
<evidence type="ECO:0000313" key="3">
    <source>
        <dbReference type="Proteomes" id="UP000252733"/>
    </source>
</evidence>